<name>A0A517RGF9_9PLAN</name>
<gene>
    <name evidence="6" type="primary">cysA_2</name>
    <name evidence="6" type="ORF">Pan241w_30560</name>
</gene>
<dbReference type="EMBL" id="CP036269">
    <property type="protein sequence ID" value="QDT42961.1"/>
    <property type="molecule type" value="Genomic_DNA"/>
</dbReference>
<feature type="repeat" description="NHL" evidence="4">
    <location>
        <begin position="437"/>
        <end position="481"/>
    </location>
</feature>
<dbReference type="RefSeq" id="WP_145217049.1">
    <property type="nucleotide sequence ID" value="NZ_CP036269.1"/>
</dbReference>
<keyword evidence="2" id="KW-0547">Nucleotide-binding</keyword>
<organism evidence="6 7">
    <name type="scientific">Gimesia alba</name>
    <dbReference type="NCBI Taxonomy" id="2527973"/>
    <lineage>
        <taxon>Bacteria</taxon>
        <taxon>Pseudomonadati</taxon>
        <taxon>Planctomycetota</taxon>
        <taxon>Planctomycetia</taxon>
        <taxon>Planctomycetales</taxon>
        <taxon>Planctomycetaceae</taxon>
        <taxon>Gimesia</taxon>
    </lineage>
</organism>
<protein>
    <submittedName>
        <fullName evidence="6">Sulfate/thiosulfate import ATP-binding protein CysA</fullName>
    </submittedName>
</protein>
<keyword evidence="7" id="KW-1185">Reference proteome</keyword>
<reference evidence="6 7" key="1">
    <citation type="submission" date="2019-02" db="EMBL/GenBank/DDBJ databases">
        <title>Deep-cultivation of Planctomycetes and their phenomic and genomic characterization uncovers novel biology.</title>
        <authorList>
            <person name="Wiegand S."/>
            <person name="Jogler M."/>
            <person name="Boedeker C."/>
            <person name="Pinto D."/>
            <person name="Vollmers J."/>
            <person name="Rivas-Marin E."/>
            <person name="Kohn T."/>
            <person name="Peeters S.H."/>
            <person name="Heuer A."/>
            <person name="Rast P."/>
            <person name="Oberbeckmann S."/>
            <person name="Bunk B."/>
            <person name="Jeske O."/>
            <person name="Meyerdierks A."/>
            <person name="Storesund J.E."/>
            <person name="Kallscheuer N."/>
            <person name="Luecker S."/>
            <person name="Lage O.M."/>
            <person name="Pohl T."/>
            <person name="Merkel B.J."/>
            <person name="Hornburger P."/>
            <person name="Mueller R.-W."/>
            <person name="Bruemmer F."/>
            <person name="Labrenz M."/>
            <person name="Spormann A.M."/>
            <person name="Op den Camp H."/>
            <person name="Overmann J."/>
            <person name="Amann R."/>
            <person name="Jetten M.S.M."/>
            <person name="Mascher T."/>
            <person name="Medema M.H."/>
            <person name="Devos D.P."/>
            <person name="Kaster A.-K."/>
            <person name="Ovreas L."/>
            <person name="Rohde M."/>
            <person name="Galperin M.Y."/>
            <person name="Jogler C."/>
        </authorList>
    </citation>
    <scope>NUCLEOTIDE SEQUENCE [LARGE SCALE GENOMIC DNA]</scope>
    <source>
        <strain evidence="6 7">Pan241w</strain>
    </source>
</reference>
<dbReference type="PROSITE" id="PS51125">
    <property type="entry name" value="NHL"/>
    <property type="match status" value="4"/>
</dbReference>
<evidence type="ECO:0000256" key="1">
    <source>
        <dbReference type="ARBA" id="ARBA00022737"/>
    </source>
</evidence>
<feature type="repeat" description="NHL" evidence="4">
    <location>
        <begin position="485"/>
        <end position="527"/>
    </location>
</feature>
<dbReference type="Pfam" id="PF17170">
    <property type="entry name" value="DUF5128"/>
    <property type="match status" value="1"/>
</dbReference>
<dbReference type="Proteomes" id="UP000317171">
    <property type="component" value="Chromosome"/>
</dbReference>
<proteinExistence type="predicted"/>
<dbReference type="PROSITE" id="PS00211">
    <property type="entry name" value="ABC_TRANSPORTER_1"/>
    <property type="match status" value="1"/>
</dbReference>
<feature type="repeat" description="NHL" evidence="4">
    <location>
        <begin position="578"/>
        <end position="620"/>
    </location>
</feature>
<keyword evidence="1" id="KW-0677">Repeat</keyword>
<dbReference type="InterPro" id="IPR001258">
    <property type="entry name" value="NHL_repeat"/>
</dbReference>
<dbReference type="KEGG" id="gaz:Pan241w_30560"/>
<keyword evidence="3 6" id="KW-0067">ATP-binding</keyword>
<dbReference type="SUPFAM" id="SSF52540">
    <property type="entry name" value="P-loop containing nucleoside triphosphate hydrolases"/>
    <property type="match status" value="1"/>
</dbReference>
<evidence type="ECO:0000259" key="5">
    <source>
        <dbReference type="PROSITE" id="PS50893"/>
    </source>
</evidence>
<dbReference type="AlphaFoldDB" id="A0A517RGF9"/>
<feature type="domain" description="ABC transporter" evidence="5">
    <location>
        <begin position="6"/>
        <end position="236"/>
    </location>
</feature>
<evidence type="ECO:0000313" key="6">
    <source>
        <dbReference type="EMBL" id="QDT42961.1"/>
    </source>
</evidence>
<dbReference type="Gene3D" id="2.120.10.30">
    <property type="entry name" value="TolB, C-terminal domain"/>
    <property type="match status" value="2"/>
</dbReference>
<dbReference type="InterPro" id="IPR003439">
    <property type="entry name" value="ABC_transporter-like_ATP-bd"/>
</dbReference>
<feature type="repeat" description="NHL" evidence="4">
    <location>
        <begin position="406"/>
        <end position="433"/>
    </location>
</feature>
<dbReference type="Gene3D" id="3.40.50.300">
    <property type="entry name" value="P-loop containing nucleotide triphosphate hydrolases"/>
    <property type="match status" value="1"/>
</dbReference>
<accession>A0A517RGF9</accession>
<dbReference type="Pfam" id="PF00005">
    <property type="entry name" value="ABC_tran"/>
    <property type="match status" value="1"/>
</dbReference>
<dbReference type="OrthoDB" id="9799230at2"/>
<dbReference type="Pfam" id="PF01436">
    <property type="entry name" value="NHL"/>
    <property type="match status" value="2"/>
</dbReference>
<dbReference type="SMART" id="SM00382">
    <property type="entry name" value="AAA"/>
    <property type="match status" value="1"/>
</dbReference>
<dbReference type="SUPFAM" id="SSF63829">
    <property type="entry name" value="Calcium-dependent phosphotriesterase"/>
    <property type="match status" value="1"/>
</dbReference>
<evidence type="ECO:0000256" key="2">
    <source>
        <dbReference type="ARBA" id="ARBA00022741"/>
    </source>
</evidence>
<dbReference type="InterPro" id="IPR003593">
    <property type="entry name" value="AAA+_ATPase"/>
</dbReference>
<dbReference type="InterPro" id="IPR017871">
    <property type="entry name" value="ABC_transporter-like_CS"/>
</dbReference>
<dbReference type="InterPro" id="IPR011042">
    <property type="entry name" value="6-blade_b-propeller_TolB-like"/>
</dbReference>
<dbReference type="GO" id="GO:0016887">
    <property type="term" value="F:ATP hydrolysis activity"/>
    <property type="evidence" value="ECO:0007669"/>
    <property type="project" value="InterPro"/>
</dbReference>
<evidence type="ECO:0000313" key="7">
    <source>
        <dbReference type="Proteomes" id="UP000317171"/>
    </source>
</evidence>
<dbReference type="InterPro" id="IPR027417">
    <property type="entry name" value="P-loop_NTPase"/>
</dbReference>
<dbReference type="InterPro" id="IPR050952">
    <property type="entry name" value="TRIM-NHL_E3_ligases"/>
</dbReference>
<dbReference type="PANTHER" id="PTHR24104">
    <property type="entry name" value="E3 UBIQUITIN-PROTEIN LIGASE NHLRC1-RELATED"/>
    <property type="match status" value="1"/>
</dbReference>
<evidence type="ECO:0000256" key="3">
    <source>
        <dbReference type="ARBA" id="ARBA00022840"/>
    </source>
</evidence>
<dbReference type="PANTHER" id="PTHR24104:SF25">
    <property type="entry name" value="PROTEIN LIN-41"/>
    <property type="match status" value="1"/>
</dbReference>
<dbReference type="PROSITE" id="PS50893">
    <property type="entry name" value="ABC_TRANSPORTER_2"/>
    <property type="match status" value="1"/>
</dbReference>
<sequence>MTIDTLQSDTLLWSLNHVSLMSASGVRLDGVDLEIPRGVTAIMGYSGAGKTSLLNLLIAYEVPDRGNITRTNDGFQANADLDLFWVPHNLGLWPQYTVQDHLMLVHPNPDSRQETVDELLTTLGLTEVRNQYPGQISQGEASRLAVARALASKAKVLVMDEPLIHVDQTHWPLYWNTIREHCQENNTSLVFSTHQPELVLREAEYVICLDQGKVIYSGEVSVLYDTPHSYQAATYLGPVNDLVSMNIPSKRQQDNHESNLVRAEQITLDKDELSLWEVKSTLFSGSVEEVIVTHRESQATQTLYHRPVRPELQKGDRISIRLLMLFLCLLFNSGCSSDSAPELVFSKITQWPVPSEGIMIPAPRSVNVGPYDELYVLDNAGRVLIYDSNNELIRQWKMPESDVGKPEGVCFLKNGQIAVADTHYHRVIFFDEQGNVQKILGEYGVEPGQFIYPVSVVQDPEGNIFVCEFGKNNRIQKFSEQGEFLLEFGKVGTNPGEFQRPAGMVWHNGKIYVADADNNRIQVFSDEGTFLEILGTKTGGIPLYYPYDIAIDRTNEVLYIVEYGAGRVTKTDLTGKILGRFGKTGMRQGEFLTPWGLTVNSKDQVIVADTGNRLIVKLIP</sequence>
<evidence type="ECO:0000256" key="4">
    <source>
        <dbReference type="PROSITE-ProRule" id="PRU00504"/>
    </source>
</evidence>
<dbReference type="GO" id="GO:0008270">
    <property type="term" value="F:zinc ion binding"/>
    <property type="evidence" value="ECO:0007669"/>
    <property type="project" value="UniProtKB-KW"/>
</dbReference>
<dbReference type="GO" id="GO:0005524">
    <property type="term" value="F:ATP binding"/>
    <property type="evidence" value="ECO:0007669"/>
    <property type="project" value="UniProtKB-KW"/>
</dbReference>